<reference evidence="2 3" key="1">
    <citation type="journal article" date="2021" name="Sci. Rep.">
        <title>The genome of the diatom Chaetoceros tenuissimus carries an ancient integrated fragment of an extant virus.</title>
        <authorList>
            <person name="Hongo Y."/>
            <person name="Kimura K."/>
            <person name="Takaki Y."/>
            <person name="Yoshida Y."/>
            <person name="Baba S."/>
            <person name="Kobayashi G."/>
            <person name="Nagasaki K."/>
            <person name="Hano T."/>
            <person name="Tomaru Y."/>
        </authorList>
    </citation>
    <scope>NUCLEOTIDE SEQUENCE [LARGE SCALE GENOMIC DNA]</scope>
    <source>
        <strain evidence="2 3">NIES-3715</strain>
    </source>
</reference>
<gene>
    <name evidence="2" type="ORF">CTEN210_08352</name>
</gene>
<feature type="region of interest" description="Disordered" evidence="1">
    <location>
        <begin position="68"/>
        <end position="87"/>
    </location>
</feature>
<evidence type="ECO:0000313" key="2">
    <source>
        <dbReference type="EMBL" id="GFH51876.1"/>
    </source>
</evidence>
<evidence type="ECO:0000313" key="3">
    <source>
        <dbReference type="Proteomes" id="UP001054902"/>
    </source>
</evidence>
<dbReference type="EMBL" id="BLLK01000045">
    <property type="protein sequence ID" value="GFH51876.1"/>
    <property type="molecule type" value="Genomic_DNA"/>
</dbReference>
<evidence type="ECO:0000256" key="1">
    <source>
        <dbReference type="SAM" id="MobiDB-lite"/>
    </source>
</evidence>
<sequence length="163" mass="18537">MFCKFDMMRYDIISVSNSFLYPHPCHAPQIALSVGGGKWGNDDFLSSLSGDSDDRDDAQQKYEDFREAREAFDERNRQRLESPEGKRFMQQIQEQNVRSMPPNSDGGFFEEMGVGIPQEGGSKFSNMMNQAAARKQQGGLGSPFFEQKFAIPLDEDEEDEEDL</sequence>
<proteinExistence type="predicted"/>
<comment type="caution">
    <text evidence="2">The sequence shown here is derived from an EMBL/GenBank/DDBJ whole genome shotgun (WGS) entry which is preliminary data.</text>
</comment>
<dbReference type="Proteomes" id="UP001054902">
    <property type="component" value="Unassembled WGS sequence"/>
</dbReference>
<accession>A0AAD3CVF7</accession>
<dbReference type="AlphaFoldDB" id="A0AAD3CVF7"/>
<protein>
    <submittedName>
        <fullName evidence="2">Uncharacterized protein</fullName>
    </submittedName>
</protein>
<organism evidence="2 3">
    <name type="scientific">Chaetoceros tenuissimus</name>
    <dbReference type="NCBI Taxonomy" id="426638"/>
    <lineage>
        <taxon>Eukaryota</taxon>
        <taxon>Sar</taxon>
        <taxon>Stramenopiles</taxon>
        <taxon>Ochrophyta</taxon>
        <taxon>Bacillariophyta</taxon>
        <taxon>Coscinodiscophyceae</taxon>
        <taxon>Chaetocerotophycidae</taxon>
        <taxon>Chaetocerotales</taxon>
        <taxon>Chaetocerotaceae</taxon>
        <taxon>Chaetoceros</taxon>
    </lineage>
</organism>
<keyword evidence="3" id="KW-1185">Reference proteome</keyword>
<feature type="region of interest" description="Disordered" evidence="1">
    <location>
        <begin position="96"/>
        <end position="123"/>
    </location>
</feature>
<name>A0AAD3CVF7_9STRA</name>